<keyword evidence="6" id="KW-1185">Reference proteome</keyword>
<dbReference type="InterPro" id="IPR051531">
    <property type="entry name" value="N-acetyltransferase"/>
</dbReference>
<dbReference type="PANTHER" id="PTHR43792:SF8">
    <property type="entry name" value="[RIBOSOMAL PROTEIN US5]-ALANINE N-ACETYLTRANSFERASE"/>
    <property type="match status" value="1"/>
</dbReference>
<dbReference type="PROSITE" id="PS51186">
    <property type="entry name" value="GNAT"/>
    <property type="match status" value="1"/>
</dbReference>
<dbReference type="InterPro" id="IPR016181">
    <property type="entry name" value="Acyl_CoA_acyltransferase"/>
</dbReference>
<dbReference type="EMBL" id="MU004318">
    <property type="protein sequence ID" value="KAF2658068.1"/>
    <property type="molecule type" value="Genomic_DNA"/>
</dbReference>
<dbReference type="Pfam" id="PF13302">
    <property type="entry name" value="Acetyltransf_3"/>
    <property type="match status" value="1"/>
</dbReference>
<evidence type="ECO:0000256" key="3">
    <source>
        <dbReference type="ARBA" id="ARBA00038502"/>
    </source>
</evidence>
<dbReference type="InterPro" id="IPR000182">
    <property type="entry name" value="GNAT_dom"/>
</dbReference>
<evidence type="ECO:0000313" key="5">
    <source>
        <dbReference type="EMBL" id="KAF2658068.1"/>
    </source>
</evidence>
<organism evidence="5 6">
    <name type="scientific">Lophiostoma macrostomum CBS 122681</name>
    <dbReference type="NCBI Taxonomy" id="1314788"/>
    <lineage>
        <taxon>Eukaryota</taxon>
        <taxon>Fungi</taxon>
        <taxon>Dikarya</taxon>
        <taxon>Ascomycota</taxon>
        <taxon>Pezizomycotina</taxon>
        <taxon>Dothideomycetes</taxon>
        <taxon>Pleosporomycetidae</taxon>
        <taxon>Pleosporales</taxon>
        <taxon>Lophiostomataceae</taxon>
        <taxon>Lophiostoma</taxon>
    </lineage>
</organism>
<keyword evidence="1 5" id="KW-0808">Transferase</keyword>
<dbReference type="Gene3D" id="3.40.630.30">
    <property type="match status" value="1"/>
</dbReference>
<evidence type="ECO:0000259" key="4">
    <source>
        <dbReference type="PROSITE" id="PS51186"/>
    </source>
</evidence>
<evidence type="ECO:0000313" key="6">
    <source>
        <dbReference type="Proteomes" id="UP000799324"/>
    </source>
</evidence>
<dbReference type="PANTHER" id="PTHR43792">
    <property type="entry name" value="GNAT FAMILY, PUTATIVE (AFU_ORTHOLOGUE AFUA_3G00765)-RELATED-RELATED"/>
    <property type="match status" value="1"/>
</dbReference>
<evidence type="ECO:0000256" key="2">
    <source>
        <dbReference type="ARBA" id="ARBA00023315"/>
    </source>
</evidence>
<evidence type="ECO:0000256" key="1">
    <source>
        <dbReference type="ARBA" id="ARBA00022679"/>
    </source>
</evidence>
<comment type="similarity">
    <text evidence="3">Belongs to the acetyltransferase family. RimJ subfamily.</text>
</comment>
<dbReference type="AlphaFoldDB" id="A0A6A6TGH4"/>
<feature type="domain" description="N-acetyltransferase" evidence="4">
    <location>
        <begin position="47"/>
        <end position="210"/>
    </location>
</feature>
<name>A0A6A6TGH4_9PLEO</name>
<sequence>MATEPVTPPIPSQIHSTPAHPEIMSSQLDTLDPTTPLPPPILTTPRLRIRPMHPQDAPSMQRACAPSSITKYMSLAFAHPYTLQHASVWISTNLTQNLPNYVLTLHDTPTIVMGAIGLKPGADVQSHTAEIGYWVAEKYWGQGYVTEALRAFTDYVFCEKAEIWRRLWAGVFSGNEASMRALKRCGYAEEGVMKGHVEKHGEVRDLHMFGLTRSDWETMKQSQM</sequence>
<accession>A0A6A6TGH4</accession>
<proteinExistence type="inferred from homology"/>
<protein>
    <submittedName>
        <fullName evidence="5">Acyl-CoA N-acyltransferase</fullName>
    </submittedName>
</protein>
<dbReference type="GO" id="GO:0016747">
    <property type="term" value="F:acyltransferase activity, transferring groups other than amino-acyl groups"/>
    <property type="evidence" value="ECO:0007669"/>
    <property type="project" value="InterPro"/>
</dbReference>
<gene>
    <name evidence="5" type="ORF">K491DRAFT_690419</name>
</gene>
<dbReference type="OrthoDB" id="630895at2759"/>
<reference evidence="5" key="1">
    <citation type="journal article" date="2020" name="Stud. Mycol.">
        <title>101 Dothideomycetes genomes: a test case for predicting lifestyles and emergence of pathogens.</title>
        <authorList>
            <person name="Haridas S."/>
            <person name="Albert R."/>
            <person name="Binder M."/>
            <person name="Bloem J."/>
            <person name="Labutti K."/>
            <person name="Salamov A."/>
            <person name="Andreopoulos B."/>
            <person name="Baker S."/>
            <person name="Barry K."/>
            <person name="Bills G."/>
            <person name="Bluhm B."/>
            <person name="Cannon C."/>
            <person name="Castanera R."/>
            <person name="Culley D."/>
            <person name="Daum C."/>
            <person name="Ezra D."/>
            <person name="Gonzalez J."/>
            <person name="Henrissat B."/>
            <person name="Kuo A."/>
            <person name="Liang C."/>
            <person name="Lipzen A."/>
            <person name="Lutzoni F."/>
            <person name="Magnuson J."/>
            <person name="Mondo S."/>
            <person name="Nolan M."/>
            <person name="Ohm R."/>
            <person name="Pangilinan J."/>
            <person name="Park H.-J."/>
            <person name="Ramirez L."/>
            <person name="Alfaro M."/>
            <person name="Sun H."/>
            <person name="Tritt A."/>
            <person name="Yoshinaga Y."/>
            <person name="Zwiers L.-H."/>
            <person name="Turgeon B."/>
            <person name="Goodwin S."/>
            <person name="Spatafora J."/>
            <person name="Crous P."/>
            <person name="Grigoriev I."/>
        </authorList>
    </citation>
    <scope>NUCLEOTIDE SEQUENCE</scope>
    <source>
        <strain evidence="5">CBS 122681</strain>
    </source>
</reference>
<dbReference type="SUPFAM" id="SSF55729">
    <property type="entry name" value="Acyl-CoA N-acyltransferases (Nat)"/>
    <property type="match status" value="1"/>
</dbReference>
<dbReference type="Proteomes" id="UP000799324">
    <property type="component" value="Unassembled WGS sequence"/>
</dbReference>
<keyword evidence="2 5" id="KW-0012">Acyltransferase</keyword>